<protein>
    <submittedName>
        <fullName evidence="1">Uncharacterized protein</fullName>
    </submittedName>
</protein>
<proteinExistence type="predicted"/>
<dbReference type="OrthoDB" id="10403711at2759"/>
<evidence type="ECO:0000313" key="1">
    <source>
        <dbReference type="EMBL" id="GJQ10914.1"/>
    </source>
</evidence>
<dbReference type="EMBL" id="BQMJ01000019">
    <property type="protein sequence ID" value="GJQ10914.1"/>
    <property type="molecule type" value="Genomic_DNA"/>
</dbReference>
<gene>
    <name evidence="1" type="ORF">GpartN1_g2705.t1</name>
</gene>
<reference evidence="1" key="2">
    <citation type="submission" date="2022-01" db="EMBL/GenBank/DDBJ databases">
        <authorList>
            <person name="Hirooka S."/>
            <person name="Miyagishima S.Y."/>
        </authorList>
    </citation>
    <scope>NUCLEOTIDE SEQUENCE</scope>
    <source>
        <strain evidence="1">NBRC 102759</strain>
    </source>
</reference>
<reference evidence="1" key="1">
    <citation type="journal article" date="2022" name="Proc. Natl. Acad. Sci. U.S.A.">
        <title>Life cycle and functional genomics of the unicellular red alga Galdieria for elucidating algal and plant evolution and industrial use.</title>
        <authorList>
            <person name="Hirooka S."/>
            <person name="Itabashi T."/>
            <person name="Ichinose T.M."/>
            <person name="Onuma R."/>
            <person name="Fujiwara T."/>
            <person name="Yamashita S."/>
            <person name="Jong L.W."/>
            <person name="Tomita R."/>
            <person name="Iwane A.H."/>
            <person name="Miyagishima S.Y."/>
        </authorList>
    </citation>
    <scope>NUCLEOTIDE SEQUENCE</scope>
    <source>
        <strain evidence="1">NBRC 102759</strain>
    </source>
</reference>
<sequence length="136" mass="16161">MLQLLNFCLYLYDNYGRACFGVRGHASNRRKSGDTKKKRTRRGWEQLVKSLLQRQERPKKPDLSIEDCISEDTCDDEKDIVDNEIWNEDRLQRLSFSSDLATPRRQRPLSNEEFEDILSQFPVEELSFSKWTILEE</sequence>
<accession>A0A9C7UPH0</accession>
<dbReference type="AlphaFoldDB" id="A0A9C7UPH0"/>
<comment type="caution">
    <text evidence="1">The sequence shown here is derived from an EMBL/GenBank/DDBJ whole genome shotgun (WGS) entry which is preliminary data.</text>
</comment>
<evidence type="ECO:0000313" key="2">
    <source>
        <dbReference type="Proteomes" id="UP001061958"/>
    </source>
</evidence>
<dbReference type="Proteomes" id="UP001061958">
    <property type="component" value="Unassembled WGS sequence"/>
</dbReference>
<name>A0A9C7UPH0_9RHOD</name>
<keyword evidence="2" id="KW-1185">Reference proteome</keyword>
<organism evidence="1 2">
    <name type="scientific">Galdieria partita</name>
    <dbReference type="NCBI Taxonomy" id="83374"/>
    <lineage>
        <taxon>Eukaryota</taxon>
        <taxon>Rhodophyta</taxon>
        <taxon>Bangiophyceae</taxon>
        <taxon>Galdieriales</taxon>
        <taxon>Galdieriaceae</taxon>
        <taxon>Galdieria</taxon>
    </lineage>
</organism>